<evidence type="ECO:0000313" key="2">
    <source>
        <dbReference type="EMBL" id="MYL18257.1"/>
    </source>
</evidence>
<dbReference type="Proteomes" id="UP000460194">
    <property type="component" value="Unassembled WGS sequence"/>
</dbReference>
<protein>
    <recommendedName>
        <fullName evidence="4">C2H2-type domain-containing protein</fullName>
    </recommendedName>
</protein>
<reference evidence="2 3" key="1">
    <citation type="submission" date="2019-11" db="EMBL/GenBank/DDBJ databases">
        <title>Genome sequences of 17 halophilic strains isolated from different environments.</title>
        <authorList>
            <person name="Furrow R.E."/>
        </authorList>
    </citation>
    <scope>NUCLEOTIDE SEQUENCE [LARGE SCALE GENOMIC DNA]</scope>
    <source>
        <strain evidence="2 3">22517_05_Cabo</strain>
    </source>
</reference>
<dbReference type="AlphaFoldDB" id="A0A6B1IGC3"/>
<feature type="region of interest" description="Disordered" evidence="1">
    <location>
        <begin position="36"/>
        <end position="64"/>
    </location>
</feature>
<evidence type="ECO:0008006" key="4">
    <source>
        <dbReference type="Google" id="ProtNLM"/>
    </source>
</evidence>
<comment type="caution">
    <text evidence="2">The sequence shown here is derived from an EMBL/GenBank/DDBJ whole genome shotgun (WGS) entry which is preliminary data.</text>
</comment>
<organism evidence="2 3">
    <name type="scientific">Halorubrum distributum</name>
    <dbReference type="NCBI Taxonomy" id="29283"/>
    <lineage>
        <taxon>Archaea</taxon>
        <taxon>Methanobacteriati</taxon>
        <taxon>Methanobacteriota</taxon>
        <taxon>Stenosarchaea group</taxon>
        <taxon>Halobacteria</taxon>
        <taxon>Halobacteriales</taxon>
        <taxon>Haloferacaceae</taxon>
        <taxon>Halorubrum</taxon>
        <taxon>Halorubrum distributum group</taxon>
    </lineage>
</organism>
<evidence type="ECO:0000313" key="3">
    <source>
        <dbReference type="Proteomes" id="UP000460194"/>
    </source>
</evidence>
<gene>
    <name evidence="2" type="ORF">GLW36_16655</name>
</gene>
<accession>A0A6B1IGC3</accession>
<dbReference type="EMBL" id="WMEO01000063">
    <property type="protein sequence ID" value="MYL18257.1"/>
    <property type="molecule type" value="Genomic_DNA"/>
</dbReference>
<sequence length="185" mass="20397">MTDRERHRNDERTVKCPVSGCDAEVLARGINLHVRRSTGNGHGEQGAVPEEVSFDDLETVGSESVQMDYPKERETEQVARLCPYCGTPFTGKQGVLIHLGQVAGRKNHPENAPERHAPEDFPRVAVDRHENVVGVVDDYPGDSSSSNREEGTVEIEEVYRLVADLLAEGMTEAAARVRAQLLPPE</sequence>
<name>A0A6B1IGC3_9EURY</name>
<evidence type="ECO:0000256" key="1">
    <source>
        <dbReference type="SAM" id="MobiDB-lite"/>
    </source>
</evidence>
<proteinExistence type="predicted"/>
<dbReference type="RefSeq" id="WP_159369711.1">
    <property type="nucleotide sequence ID" value="NZ_WMEO01000063.1"/>
</dbReference>